<dbReference type="RefSeq" id="WP_344650962.1">
    <property type="nucleotide sequence ID" value="NZ_BAAAGX010000017.1"/>
</dbReference>
<proteinExistence type="predicted"/>
<evidence type="ECO:0000313" key="1">
    <source>
        <dbReference type="EMBL" id="GAA0255700.1"/>
    </source>
</evidence>
<dbReference type="Proteomes" id="UP001500967">
    <property type="component" value="Unassembled WGS sequence"/>
</dbReference>
<dbReference type="NCBIfam" id="NF041638">
    <property type="entry name" value="QRL_CxxC_CxxC"/>
    <property type="match status" value="1"/>
</dbReference>
<accession>A0ABP3E8N0</accession>
<dbReference type="EMBL" id="BAAAGX010000017">
    <property type="protein sequence ID" value="GAA0255700.1"/>
    <property type="molecule type" value="Genomic_DNA"/>
</dbReference>
<evidence type="ECO:0000313" key="2">
    <source>
        <dbReference type="Proteomes" id="UP001500967"/>
    </source>
</evidence>
<gene>
    <name evidence="1" type="ORF">GCM10009539_46160</name>
</gene>
<name>A0ABP3E8N0_9ACTN</name>
<organism evidence="1 2">
    <name type="scientific">Cryptosporangium japonicum</name>
    <dbReference type="NCBI Taxonomy" id="80872"/>
    <lineage>
        <taxon>Bacteria</taxon>
        <taxon>Bacillati</taxon>
        <taxon>Actinomycetota</taxon>
        <taxon>Actinomycetes</taxon>
        <taxon>Cryptosporangiales</taxon>
        <taxon>Cryptosporangiaceae</taxon>
        <taxon>Cryptosporangium</taxon>
    </lineage>
</organism>
<reference evidence="2" key="1">
    <citation type="journal article" date="2019" name="Int. J. Syst. Evol. Microbiol.">
        <title>The Global Catalogue of Microorganisms (GCM) 10K type strain sequencing project: providing services to taxonomists for standard genome sequencing and annotation.</title>
        <authorList>
            <consortium name="The Broad Institute Genomics Platform"/>
            <consortium name="The Broad Institute Genome Sequencing Center for Infectious Disease"/>
            <person name="Wu L."/>
            <person name="Ma J."/>
        </authorList>
    </citation>
    <scope>NUCLEOTIDE SEQUENCE [LARGE SCALE GENOMIC DNA]</scope>
    <source>
        <strain evidence="2">JCM 10425</strain>
    </source>
</reference>
<sequence>MSRILAAFMDPAGVNHGGLPTTHWGGADREVYATRRQLALDGLQPNRQPIAAQIVWWGVTGRGGYGERVAFLYRRDLAAPKRPATPAQLAALEKANRARRTCSTCTVVQTYVIPRWLGECFACHASDEAWADYQAREARENATDRLTGREAA</sequence>
<keyword evidence="2" id="KW-1185">Reference proteome</keyword>
<comment type="caution">
    <text evidence="1">The sequence shown here is derived from an EMBL/GenBank/DDBJ whole genome shotgun (WGS) entry which is preliminary data.</text>
</comment>
<protein>
    <submittedName>
        <fullName evidence="1">Uncharacterized protein</fullName>
    </submittedName>
</protein>
<dbReference type="InterPro" id="IPR048142">
    <property type="entry name" value="QRL_CxxC_CxxC"/>
</dbReference>